<dbReference type="SUPFAM" id="SSF53590">
    <property type="entry name" value="Nucleoside hydrolase"/>
    <property type="match status" value="1"/>
</dbReference>
<dbReference type="Pfam" id="PF01156">
    <property type="entry name" value="IU_nuc_hydro"/>
    <property type="match status" value="1"/>
</dbReference>
<protein>
    <recommendedName>
        <fullName evidence="4">Inosine/uridine-preferring nucleoside hydrolase domain-containing protein</fullName>
    </recommendedName>
</protein>
<dbReference type="InterPro" id="IPR001910">
    <property type="entry name" value="Inosine/uridine_hydrolase_dom"/>
</dbReference>
<evidence type="ECO:0000259" key="4">
    <source>
        <dbReference type="Pfam" id="PF01156"/>
    </source>
</evidence>
<organism evidence="5 6">
    <name type="scientific">Cladonia borealis</name>
    <dbReference type="NCBI Taxonomy" id="184061"/>
    <lineage>
        <taxon>Eukaryota</taxon>
        <taxon>Fungi</taxon>
        <taxon>Dikarya</taxon>
        <taxon>Ascomycota</taxon>
        <taxon>Pezizomycotina</taxon>
        <taxon>Lecanoromycetes</taxon>
        <taxon>OSLEUM clade</taxon>
        <taxon>Lecanoromycetidae</taxon>
        <taxon>Lecanorales</taxon>
        <taxon>Lecanorineae</taxon>
        <taxon>Cladoniaceae</taxon>
        <taxon>Cladonia</taxon>
    </lineage>
</organism>
<dbReference type="Proteomes" id="UP001166286">
    <property type="component" value="Unassembled WGS sequence"/>
</dbReference>
<proteinExistence type="inferred from homology"/>
<keyword evidence="2" id="KW-0378">Hydrolase</keyword>
<accession>A0AA39V3Q3</accession>
<dbReference type="GO" id="GO:0005829">
    <property type="term" value="C:cytosol"/>
    <property type="evidence" value="ECO:0007669"/>
    <property type="project" value="TreeGrafter"/>
</dbReference>
<dbReference type="InterPro" id="IPR023186">
    <property type="entry name" value="IUNH"/>
</dbReference>
<reference evidence="5" key="1">
    <citation type="submission" date="2023-03" db="EMBL/GenBank/DDBJ databases">
        <title>Complete genome of Cladonia borealis.</title>
        <authorList>
            <person name="Park H."/>
        </authorList>
    </citation>
    <scope>NUCLEOTIDE SEQUENCE</scope>
    <source>
        <strain evidence="5">ANT050790</strain>
    </source>
</reference>
<comment type="similarity">
    <text evidence="1">Belongs to the IUNH family.</text>
</comment>
<evidence type="ECO:0000313" key="6">
    <source>
        <dbReference type="Proteomes" id="UP001166286"/>
    </source>
</evidence>
<evidence type="ECO:0000256" key="2">
    <source>
        <dbReference type="ARBA" id="ARBA00022801"/>
    </source>
</evidence>
<dbReference type="GO" id="GO:0008477">
    <property type="term" value="F:purine nucleosidase activity"/>
    <property type="evidence" value="ECO:0007669"/>
    <property type="project" value="TreeGrafter"/>
</dbReference>
<evidence type="ECO:0000256" key="1">
    <source>
        <dbReference type="ARBA" id="ARBA00009176"/>
    </source>
</evidence>
<keyword evidence="6" id="KW-1185">Reference proteome</keyword>
<evidence type="ECO:0000313" key="5">
    <source>
        <dbReference type="EMBL" id="KAK0510209.1"/>
    </source>
</evidence>
<dbReference type="PANTHER" id="PTHR12304">
    <property type="entry name" value="INOSINE-URIDINE PREFERRING NUCLEOSIDE HYDROLASE"/>
    <property type="match status" value="1"/>
</dbReference>
<name>A0AA39V3Q3_9LECA</name>
<comment type="caution">
    <text evidence="5">The sequence shown here is derived from an EMBL/GenBank/DDBJ whole genome shotgun (WGS) entry which is preliminary data.</text>
</comment>
<sequence length="362" mass="39194">MSLIPIQRPLWLDCDTGHDDAFAILLAARHPDLKLLGISTVHGNASLENTTINTLSILKAVGREDVPVYPGAAKPFCRSTVYAPDIHGSSGLDGTTCLPSPSATPVTEPKAIHAMYDALMRYPGSAWLVATGALTNVALLFAIYPELVTHIQGLSIMGGAIGSGFTDAPMGHVRGEGLRFGNHTSYAEFNIYCDPEAAKSIFSNSTLAAKTTLITLDLSHQVLASVEVQQLLVGDQRALVTGQLSNVRHLFYQILVFFAHTYRDVFGLTKGPPLHDPLAVAILLDGLSEVIQFNDNGGERWHVNVVTDGLHSDLEAEQGQVGRTMLTQAEEGGVRIPRALDRFRFWQILDECLERAEKALSS</sequence>
<dbReference type="GO" id="GO:0006152">
    <property type="term" value="P:purine nucleoside catabolic process"/>
    <property type="evidence" value="ECO:0007669"/>
    <property type="project" value="TreeGrafter"/>
</dbReference>
<dbReference type="Gene3D" id="3.90.245.10">
    <property type="entry name" value="Ribonucleoside hydrolase-like"/>
    <property type="match status" value="1"/>
</dbReference>
<dbReference type="InterPro" id="IPR036452">
    <property type="entry name" value="Ribo_hydro-like"/>
</dbReference>
<evidence type="ECO:0000256" key="3">
    <source>
        <dbReference type="ARBA" id="ARBA00023295"/>
    </source>
</evidence>
<dbReference type="EMBL" id="JAFEKC020000017">
    <property type="protein sequence ID" value="KAK0510209.1"/>
    <property type="molecule type" value="Genomic_DNA"/>
</dbReference>
<dbReference type="AlphaFoldDB" id="A0AA39V3Q3"/>
<feature type="domain" description="Inosine/uridine-preferring nucleoside hydrolase" evidence="4">
    <location>
        <begin position="10"/>
        <end position="347"/>
    </location>
</feature>
<keyword evidence="3" id="KW-0326">Glycosidase</keyword>
<dbReference type="PANTHER" id="PTHR12304:SF4">
    <property type="entry name" value="URIDINE NUCLEOSIDASE"/>
    <property type="match status" value="1"/>
</dbReference>
<dbReference type="CDD" id="cd02651">
    <property type="entry name" value="nuc_hydro_IU_UC_XIUA"/>
    <property type="match status" value="1"/>
</dbReference>
<gene>
    <name evidence="5" type="ORF">JMJ35_007603</name>
</gene>